<reference evidence="1 2" key="1">
    <citation type="submission" date="2015-10" db="EMBL/GenBank/DDBJ databases">
        <title>Full genome of DAOMC 229536 Phialocephala scopiformis, a fungal endophyte of spruce producing the potent anti-insectan compound rugulosin.</title>
        <authorList>
            <consortium name="DOE Joint Genome Institute"/>
            <person name="Walker A.K."/>
            <person name="Frasz S.L."/>
            <person name="Seifert K.A."/>
            <person name="Miller J.D."/>
            <person name="Mondo S.J."/>
            <person name="Labutti K."/>
            <person name="Lipzen A."/>
            <person name="Dockter R."/>
            <person name="Kennedy M."/>
            <person name="Grigoriev I.V."/>
            <person name="Spatafora J.W."/>
        </authorList>
    </citation>
    <scope>NUCLEOTIDE SEQUENCE [LARGE SCALE GENOMIC DNA]</scope>
    <source>
        <strain evidence="1 2">CBS 120377</strain>
    </source>
</reference>
<evidence type="ECO:0000313" key="1">
    <source>
        <dbReference type="EMBL" id="KUJ08760.1"/>
    </source>
</evidence>
<keyword evidence="2" id="KW-1185">Reference proteome</keyword>
<proteinExistence type="predicted"/>
<name>A0A132B8L9_MOLSC</name>
<dbReference type="AlphaFoldDB" id="A0A132B8L9"/>
<protein>
    <submittedName>
        <fullName evidence="1">Uncharacterized protein</fullName>
    </submittedName>
</protein>
<gene>
    <name evidence="1" type="ORF">LY89DRAFT_690772</name>
</gene>
<dbReference type="InParanoid" id="A0A132B8L9"/>
<dbReference type="EMBL" id="KQ947434">
    <property type="protein sequence ID" value="KUJ08760.1"/>
    <property type="molecule type" value="Genomic_DNA"/>
</dbReference>
<organism evidence="1 2">
    <name type="scientific">Mollisia scopiformis</name>
    <name type="common">Conifer needle endophyte fungus</name>
    <name type="synonym">Phialocephala scopiformis</name>
    <dbReference type="NCBI Taxonomy" id="149040"/>
    <lineage>
        <taxon>Eukaryota</taxon>
        <taxon>Fungi</taxon>
        <taxon>Dikarya</taxon>
        <taxon>Ascomycota</taxon>
        <taxon>Pezizomycotina</taxon>
        <taxon>Leotiomycetes</taxon>
        <taxon>Helotiales</taxon>
        <taxon>Mollisiaceae</taxon>
        <taxon>Mollisia</taxon>
    </lineage>
</organism>
<accession>A0A132B8L9</accession>
<dbReference type="RefSeq" id="XP_018063115.1">
    <property type="nucleotide sequence ID" value="XM_018216165.1"/>
</dbReference>
<dbReference type="GeneID" id="28825891"/>
<dbReference type="KEGG" id="psco:LY89DRAFT_690772"/>
<sequence>MSILASGVPVQEYAKAVRRTHPPQSAYAPYPSPSTMVPYAPSNYQYAATQAPYQQPSASTSGQYITASTTTTTSNVDQPGYMYTPLGYFLIYPSVCSIKMHGLFR</sequence>
<dbReference type="Proteomes" id="UP000070700">
    <property type="component" value="Unassembled WGS sequence"/>
</dbReference>
<evidence type="ECO:0000313" key="2">
    <source>
        <dbReference type="Proteomes" id="UP000070700"/>
    </source>
</evidence>